<dbReference type="InterPro" id="IPR027065">
    <property type="entry name" value="Lon_Prtase"/>
</dbReference>
<evidence type="ECO:0000256" key="1">
    <source>
        <dbReference type="ARBA" id="ARBA00022670"/>
    </source>
</evidence>
<dbReference type="PRINTS" id="PR00830">
    <property type="entry name" value="ENDOLAPTASE"/>
</dbReference>
<dbReference type="EMBL" id="KP660247">
    <property type="protein sequence ID" value="AMK08086.1"/>
    <property type="molecule type" value="Genomic_DNA"/>
</dbReference>
<sequence>MNPSFLAEKALSWQDLRPELQLTELPHSQLDFFALQQRASATVSQFLHNPHRHLCVLKSDEQGEYVHLLEQFVASQQQYDNKIHGVQYVIEQGDAFSFPRIVTEGAQNQNDNFAAKRKVASALYVDQFQLLGSIRIHPRSQEIQLNPGLVHQLNGGVLILGVGSLINQFDLWIRLKQLLLTQRFDWYSAHPFKDLPCDIPSYPLSLKVILLGNREELATLAELDADLYDLADYSEIESYYAIESAEQRMKWAEYVQSMASYHQLPQLTLDGLNKLYQLLVRESEDRAFVSISPLKLKAILSGSAILKQKDTNALLSAVDFEQFFQQKEIQQSFLKEHTYSDILHEQVYVATEGDIVGQINGLSVIEYPGTPMAFGEPSRISCIVQFGDGEVVDVERKSELAGNIHGKSIMIAQACLAHTLGFPSQLPFSASLVFEQSYGEIDGDSASLASFCVLASALADYPLPQSIAITGAIDQFGLVHSVGGVNAKIEGFFSICARRGLTGQQGVMVPSTVIHQLSLSEEVVNAVKAGQFFIYPVEDVYQACHILFQRDLVEETGKVYSEVDLPLSRLIAIRIEQRAEQQLYKTSVWDWLLRKR</sequence>
<feature type="active site" evidence="2">
    <location>
        <position position="445"/>
    </location>
</feature>
<comment type="catalytic activity">
    <reaction evidence="2">
        <text>Hydrolysis of proteins in presence of ATP.</text>
        <dbReference type="EC" id="3.4.21.53"/>
    </reaction>
</comment>
<dbReference type="InterPro" id="IPR041699">
    <property type="entry name" value="AAA_32"/>
</dbReference>
<dbReference type="Pfam" id="PF13654">
    <property type="entry name" value="AAA_32"/>
    <property type="match status" value="1"/>
</dbReference>
<dbReference type="InterPro" id="IPR008269">
    <property type="entry name" value="Lon_proteolytic"/>
</dbReference>
<name>A0A126QH47_PASMD</name>
<evidence type="ECO:0000313" key="4">
    <source>
        <dbReference type="EMBL" id="AMK08086.1"/>
    </source>
</evidence>
<protein>
    <recommendedName>
        <fullName evidence="2">endopeptidase La</fullName>
        <ecNumber evidence="2">3.4.21.53</ecNumber>
    </recommendedName>
</protein>
<dbReference type="GO" id="GO:0005524">
    <property type="term" value="F:ATP binding"/>
    <property type="evidence" value="ECO:0007669"/>
    <property type="project" value="InterPro"/>
</dbReference>
<dbReference type="PANTHER" id="PTHR10046">
    <property type="entry name" value="ATP DEPENDENT LON PROTEASE FAMILY MEMBER"/>
    <property type="match status" value="1"/>
</dbReference>
<keyword evidence="1 2" id="KW-0645">Protease</keyword>
<dbReference type="GO" id="GO:0004176">
    <property type="term" value="F:ATP-dependent peptidase activity"/>
    <property type="evidence" value="ECO:0007669"/>
    <property type="project" value="UniProtKB-UniRule"/>
</dbReference>
<dbReference type="GO" id="GO:0030163">
    <property type="term" value="P:protein catabolic process"/>
    <property type="evidence" value="ECO:0007669"/>
    <property type="project" value="InterPro"/>
</dbReference>
<reference evidence="4" key="1">
    <citation type="submission" date="2015-01" db="EMBL/GenBank/DDBJ databases">
        <title>Draft genome sequence of Pasteurella multocida isolated from alpaca pneumonia.</title>
        <authorList>
            <person name="Maturrano L."/>
            <person name="Hurtado R."/>
            <person name="Allasi N."/>
            <person name="Juscamayta E."/>
            <person name="Fernandez D."/>
            <person name="Maximiliano J."/>
            <person name="Rimac R."/>
            <person name="Rosadio R."/>
        </authorList>
    </citation>
    <scope>NUCLEOTIDE SEQUENCE</scope>
    <source>
        <strain evidence="4">UNMSM</strain>
    </source>
</reference>
<dbReference type="InterPro" id="IPR020568">
    <property type="entry name" value="Ribosomal_Su5_D2-typ_SF"/>
</dbReference>
<evidence type="ECO:0000259" key="3">
    <source>
        <dbReference type="PROSITE" id="PS51786"/>
    </source>
</evidence>
<accession>A0A126QH47</accession>
<dbReference type="SUPFAM" id="SSF54211">
    <property type="entry name" value="Ribosomal protein S5 domain 2-like"/>
    <property type="match status" value="1"/>
</dbReference>
<proteinExistence type="inferred from homology"/>
<dbReference type="EC" id="3.4.21.53" evidence="2"/>
<dbReference type="PROSITE" id="PS51786">
    <property type="entry name" value="LON_PROTEOLYTIC"/>
    <property type="match status" value="1"/>
</dbReference>
<dbReference type="InterPro" id="IPR014721">
    <property type="entry name" value="Ribsml_uS5_D2-typ_fold_subgr"/>
</dbReference>
<dbReference type="InterPro" id="IPR027417">
    <property type="entry name" value="P-loop_NTPase"/>
</dbReference>
<feature type="domain" description="Lon proteolytic" evidence="3">
    <location>
        <begin position="353"/>
        <end position="550"/>
    </location>
</feature>
<feature type="active site" evidence="2">
    <location>
        <position position="488"/>
    </location>
</feature>
<dbReference type="RefSeq" id="WP_071522885.1">
    <property type="nucleotide sequence ID" value="NZ_JACDXE010000002.1"/>
</dbReference>
<evidence type="ECO:0000256" key="2">
    <source>
        <dbReference type="PROSITE-ProRule" id="PRU01122"/>
    </source>
</evidence>
<keyword evidence="2" id="KW-0720">Serine protease</keyword>
<dbReference type="Gene3D" id="3.40.50.300">
    <property type="entry name" value="P-loop containing nucleotide triphosphate hydrolases"/>
    <property type="match status" value="1"/>
</dbReference>
<dbReference type="Gene3D" id="3.30.230.10">
    <property type="match status" value="1"/>
</dbReference>
<gene>
    <name evidence="4" type="primary">PM0483</name>
</gene>
<organism evidence="4">
    <name type="scientific">Pasteurella multocida</name>
    <dbReference type="NCBI Taxonomy" id="747"/>
    <lineage>
        <taxon>Bacteria</taxon>
        <taxon>Pseudomonadati</taxon>
        <taxon>Pseudomonadota</taxon>
        <taxon>Gammaproteobacteria</taxon>
        <taxon>Pasteurellales</taxon>
        <taxon>Pasteurellaceae</taxon>
        <taxon>Pasteurella</taxon>
    </lineage>
</organism>
<dbReference type="GO" id="GO:0004252">
    <property type="term" value="F:serine-type endopeptidase activity"/>
    <property type="evidence" value="ECO:0007669"/>
    <property type="project" value="UniProtKB-UniRule"/>
</dbReference>
<keyword evidence="2" id="KW-0378">Hydrolase</keyword>
<dbReference type="AlphaFoldDB" id="A0A126QH47"/>
<comment type="similarity">
    <text evidence="2">Belongs to the peptidase S16 family.</text>
</comment>
<dbReference type="GO" id="GO:0006508">
    <property type="term" value="P:proteolysis"/>
    <property type="evidence" value="ECO:0007669"/>
    <property type="project" value="UniProtKB-KW"/>
</dbReference>